<evidence type="ECO:0000313" key="7">
    <source>
        <dbReference type="Proteomes" id="UP001140206"/>
    </source>
</evidence>
<keyword evidence="7" id="KW-1185">Reference proteome</keyword>
<reference evidence="6" key="1">
    <citation type="submission" date="2022-08" db="EMBL/GenBank/DDBJ databases">
        <authorList>
            <person name="Marques A."/>
        </authorList>
    </citation>
    <scope>NUCLEOTIDE SEQUENCE</scope>
    <source>
        <strain evidence="6">RhyPub2mFocal</strain>
        <tissue evidence="6">Leaves</tissue>
    </source>
</reference>
<dbReference type="GO" id="GO:0019722">
    <property type="term" value="P:calcium-mediated signaling"/>
    <property type="evidence" value="ECO:0007669"/>
    <property type="project" value="TreeGrafter"/>
</dbReference>
<dbReference type="Pfam" id="PF05498">
    <property type="entry name" value="RALF"/>
    <property type="match status" value="1"/>
</dbReference>
<feature type="chain" id="PRO_5043328273" evidence="5">
    <location>
        <begin position="24"/>
        <end position="105"/>
    </location>
</feature>
<dbReference type="Proteomes" id="UP001140206">
    <property type="component" value="Chromosome 2"/>
</dbReference>
<dbReference type="GO" id="GO:0005179">
    <property type="term" value="F:hormone activity"/>
    <property type="evidence" value="ECO:0007669"/>
    <property type="project" value="UniProtKB-KW"/>
</dbReference>
<accession>A0AAV8FVX0</accession>
<keyword evidence="3 5" id="KW-0732">Signal</keyword>
<dbReference type="InterPro" id="IPR008801">
    <property type="entry name" value="RALF"/>
</dbReference>
<evidence type="ECO:0000256" key="4">
    <source>
        <dbReference type="ARBA" id="ARBA00023157"/>
    </source>
</evidence>
<evidence type="ECO:0000313" key="6">
    <source>
        <dbReference type="EMBL" id="KAJ4797069.1"/>
    </source>
</evidence>
<proteinExistence type="inferred from homology"/>
<evidence type="ECO:0000256" key="5">
    <source>
        <dbReference type="SAM" id="SignalP"/>
    </source>
</evidence>
<protein>
    <submittedName>
        <fullName evidence="6">RALF</fullName>
    </submittedName>
</protein>
<keyword evidence="2" id="KW-0372">Hormone</keyword>
<evidence type="ECO:0000256" key="2">
    <source>
        <dbReference type="ARBA" id="ARBA00022702"/>
    </source>
</evidence>
<keyword evidence="4" id="KW-1015">Disulfide bond</keyword>
<feature type="signal peptide" evidence="5">
    <location>
        <begin position="1"/>
        <end position="23"/>
    </location>
</feature>
<organism evidence="6 7">
    <name type="scientific">Rhynchospora pubera</name>
    <dbReference type="NCBI Taxonomy" id="906938"/>
    <lineage>
        <taxon>Eukaryota</taxon>
        <taxon>Viridiplantae</taxon>
        <taxon>Streptophyta</taxon>
        <taxon>Embryophyta</taxon>
        <taxon>Tracheophyta</taxon>
        <taxon>Spermatophyta</taxon>
        <taxon>Magnoliopsida</taxon>
        <taxon>Liliopsida</taxon>
        <taxon>Poales</taxon>
        <taxon>Cyperaceae</taxon>
        <taxon>Cyperoideae</taxon>
        <taxon>Rhynchosporeae</taxon>
        <taxon>Rhynchospora</taxon>
    </lineage>
</organism>
<gene>
    <name evidence="6" type="ORF">LUZ62_048315</name>
</gene>
<dbReference type="AlphaFoldDB" id="A0AAV8FVX0"/>
<evidence type="ECO:0000256" key="1">
    <source>
        <dbReference type="ARBA" id="ARBA00009178"/>
    </source>
</evidence>
<comment type="similarity">
    <text evidence="1">Belongs to the plant rapid alkalinization factor (RALF) family.</text>
</comment>
<name>A0AAV8FVX0_9POAL</name>
<dbReference type="PANTHER" id="PTHR33136:SF13">
    <property type="entry name" value="OS10G0328900 PROTEIN"/>
    <property type="match status" value="1"/>
</dbReference>
<comment type="caution">
    <text evidence="6">The sequence shown here is derived from an EMBL/GenBank/DDBJ whole genome shotgun (WGS) entry which is preliminary data.</text>
</comment>
<sequence length="105" mass="12089">MARYYLLLLILYSYLFTSLPAFAHPLRPNTHISDLNLNWSSDEFNLSYEEHTRRVLANSRYIGYAALRRDSVPCSYRGASYYNCRPGAHANPYSRGCSAITRCRG</sequence>
<evidence type="ECO:0000256" key="3">
    <source>
        <dbReference type="ARBA" id="ARBA00022729"/>
    </source>
</evidence>
<dbReference type="GO" id="GO:0009506">
    <property type="term" value="C:plasmodesma"/>
    <property type="evidence" value="ECO:0007669"/>
    <property type="project" value="TreeGrafter"/>
</dbReference>
<dbReference type="EMBL" id="JAMFTS010000002">
    <property type="protein sequence ID" value="KAJ4797069.1"/>
    <property type="molecule type" value="Genomic_DNA"/>
</dbReference>
<dbReference type="PANTHER" id="PTHR33136">
    <property type="entry name" value="RAPID ALKALINIZATION FACTOR-LIKE"/>
    <property type="match status" value="1"/>
</dbReference>